<dbReference type="EnsemblMetazoa" id="Aqu2.1.05521_001">
    <property type="protein sequence ID" value="Aqu2.1.05521_001"/>
    <property type="gene ID" value="Aqu2.1.05521"/>
</dbReference>
<protein>
    <submittedName>
        <fullName evidence="1">Uncharacterized protein</fullName>
    </submittedName>
</protein>
<dbReference type="InParanoid" id="A0A1X7STV0"/>
<sequence>MRTGNNVIIILVPMATRFQQHHHILKARWRISVLHLLLLGLYSTTVASAAQPLVLSLLFRPDCVTIKQYILFKNL</sequence>
<evidence type="ECO:0000313" key="1">
    <source>
        <dbReference type="EnsemblMetazoa" id="Aqu2.1.05521_001"/>
    </source>
</evidence>
<proteinExistence type="predicted"/>
<dbReference type="AlphaFoldDB" id="A0A1X7STV0"/>
<accession>A0A1X7STV0</accession>
<reference evidence="1" key="1">
    <citation type="submission" date="2017-05" db="UniProtKB">
        <authorList>
            <consortium name="EnsemblMetazoa"/>
        </authorList>
    </citation>
    <scope>IDENTIFICATION</scope>
</reference>
<organism evidence="1">
    <name type="scientific">Amphimedon queenslandica</name>
    <name type="common">Sponge</name>
    <dbReference type="NCBI Taxonomy" id="400682"/>
    <lineage>
        <taxon>Eukaryota</taxon>
        <taxon>Metazoa</taxon>
        <taxon>Porifera</taxon>
        <taxon>Demospongiae</taxon>
        <taxon>Heteroscleromorpha</taxon>
        <taxon>Haplosclerida</taxon>
        <taxon>Niphatidae</taxon>
        <taxon>Amphimedon</taxon>
    </lineage>
</organism>
<name>A0A1X7STV0_AMPQE</name>